<keyword evidence="2" id="KW-1185">Reference proteome</keyword>
<dbReference type="Proteomes" id="UP001430804">
    <property type="component" value="Unassembled WGS sequence"/>
</dbReference>
<dbReference type="RefSeq" id="WP_219157077.1">
    <property type="nucleotide sequence ID" value="NZ_JAHWQX010000001.1"/>
</dbReference>
<proteinExistence type="predicted"/>
<gene>
    <name evidence="1" type="ORF">KY465_00150</name>
</gene>
<comment type="caution">
    <text evidence="1">The sequence shown here is derived from an EMBL/GenBank/DDBJ whole genome shotgun (WGS) entry which is preliminary data.</text>
</comment>
<name>A0ABS6WJN8_9HYPH</name>
<organism evidence="1 2">
    <name type="scientific">Pseudohoeflea coraliihabitans</name>
    <dbReference type="NCBI Taxonomy" id="2860393"/>
    <lineage>
        <taxon>Bacteria</taxon>
        <taxon>Pseudomonadati</taxon>
        <taxon>Pseudomonadota</taxon>
        <taxon>Alphaproteobacteria</taxon>
        <taxon>Hyphomicrobiales</taxon>
        <taxon>Rhizobiaceae</taxon>
        <taxon>Pseudohoeflea</taxon>
    </lineage>
</organism>
<sequence>MAGNDREQSRIFVCRFCAACAGLFWSRSAKCGLKLQERFLLKMAEKSGKALEGQGFYGYSTSHGEVAEWSKALPC</sequence>
<evidence type="ECO:0000313" key="2">
    <source>
        <dbReference type="Proteomes" id="UP001430804"/>
    </source>
</evidence>
<evidence type="ECO:0000313" key="1">
    <source>
        <dbReference type="EMBL" id="MBW3095682.1"/>
    </source>
</evidence>
<accession>A0ABS6WJN8</accession>
<protein>
    <submittedName>
        <fullName evidence="1">Uncharacterized protein</fullName>
    </submittedName>
</protein>
<reference evidence="1" key="1">
    <citation type="submission" date="2021-07" db="EMBL/GenBank/DDBJ databases">
        <title>Pseudohoeflea marina sp. nov. a polyhydroxyalcanoate-producing bacterium.</title>
        <authorList>
            <person name="Zheng W."/>
            <person name="Yu S."/>
            <person name="Huang Y."/>
        </authorList>
    </citation>
    <scope>NUCLEOTIDE SEQUENCE</scope>
    <source>
        <strain evidence="1">DP4N28-3</strain>
    </source>
</reference>
<dbReference type="EMBL" id="JAHWQX010000001">
    <property type="protein sequence ID" value="MBW3095682.1"/>
    <property type="molecule type" value="Genomic_DNA"/>
</dbReference>